<feature type="chain" id="PRO_5013371057" description="Peptidase S53 domain-containing protein" evidence="4">
    <location>
        <begin position="35"/>
        <end position="464"/>
    </location>
</feature>
<dbReference type="Gene3D" id="3.40.50.200">
    <property type="entry name" value="Peptidase S8/S53 domain"/>
    <property type="match status" value="1"/>
</dbReference>
<dbReference type="PROSITE" id="PS00138">
    <property type="entry name" value="SUBTILASE_SER"/>
    <property type="match status" value="1"/>
</dbReference>
<dbReference type="InterPro" id="IPR023828">
    <property type="entry name" value="Peptidase_S8_Ser-AS"/>
</dbReference>
<dbReference type="GO" id="GO:0004252">
    <property type="term" value="F:serine-type endopeptidase activity"/>
    <property type="evidence" value="ECO:0007669"/>
    <property type="project" value="InterPro"/>
</dbReference>
<evidence type="ECO:0000256" key="3">
    <source>
        <dbReference type="ARBA" id="ARBA00022825"/>
    </source>
</evidence>
<dbReference type="InterPro" id="IPR050819">
    <property type="entry name" value="Tripeptidyl-peptidase_I"/>
</dbReference>
<name>A0A229RBJ8_9PSEU</name>
<evidence type="ECO:0000256" key="2">
    <source>
        <dbReference type="ARBA" id="ARBA00022801"/>
    </source>
</evidence>
<keyword evidence="7" id="KW-1185">Reference proteome</keyword>
<dbReference type="PROSITE" id="PS51695">
    <property type="entry name" value="SEDOLISIN"/>
    <property type="match status" value="1"/>
</dbReference>
<evidence type="ECO:0000256" key="4">
    <source>
        <dbReference type="SAM" id="SignalP"/>
    </source>
</evidence>
<dbReference type="Proteomes" id="UP000215223">
    <property type="component" value="Unassembled WGS sequence"/>
</dbReference>
<dbReference type="GO" id="GO:0006508">
    <property type="term" value="P:proteolysis"/>
    <property type="evidence" value="ECO:0007669"/>
    <property type="project" value="UniProtKB-KW"/>
</dbReference>
<proteinExistence type="predicted"/>
<dbReference type="PANTHER" id="PTHR14218:SF15">
    <property type="entry name" value="TRIPEPTIDYL-PEPTIDASE 1"/>
    <property type="match status" value="1"/>
</dbReference>
<dbReference type="RefSeq" id="WP_093939279.1">
    <property type="nucleotide sequence ID" value="NZ_NMQT01000200.1"/>
</dbReference>
<keyword evidence="4" id="KW-0732">Signal</keyword>
<dbReference type="Pfam" id="PF00082">
    <property type="entry name" value="Peptidase_S8"/>
    <property type="match status" value="1"/>
</dbReference>
<protein>
    <recommendedName>
        <fullName evidence="5">Peptidase S53 domain-containing protein</fullName>
    </recommendedName>
</protein>
<organism evidence="6 7">
    <name type="scientific">Amycolatopsis thailandensis</name>
    <dbReference type="NCBI Taxonomy" id="589330"/>
    <lineage>
        <taxon>Bacteria</taxon>
        <taxon>Bacillati</taxon>
        <taxon>Actinomycetota</taxon>
        <taxon>Actinomycetes</taxon>
        <taxon>Pseudonocardiales</taxon>
        <taxon>Pseudonocardiaceae</taxon>
        <taxon>Amycolatopsis</taxon>
    </lineage>
</organism>
<feature type="signal peptide" evidence="4">
    <location>
        <begin position="1"/>
        <end position="34"/>
    </location>
</feature>
<dbReference type="EMBL" id="NMQT01000200">
    <property type="protein sequence ID" value="OXM44018.1"/>
    <property type="molecule type" value="Genomic_DNA"/>
</dbReference>
<keyword evidence="1" id="KW-0645">Protease</keyword>
<reference evidence="6 7" key="1">
    <citation type="submission" date="2017-07" db="EMBL/GenBank/DDBJ databases">
        <title>Amycolatopsis thailandensis Genome sequencing and assembly.</title>
        <authorList>
            <person name="Kaur N."/>
            <person name="Mayilraj S."/>
        </authorList>
    </citation>
    <scope>NUCLEOTIDE SEQUENCE [LARGE SCALE GENOMIC DNA]</scope>
    <source>
        <strain evidence="6 7">JCM 16380</strain>
    </source>
</reference>
<dbReference type="InterPro" id="IPR036852">
    <property type="entry name" value="Peptidase_S8/S53_dom_sf"/>
</dbReference>
<keyword evidence="3" id="KW-0720">Serine protease</keyword>
<sequence>MYRTRSRLRKSGRSVLAGVAVLTAMTLTAPLASAAGDLPKAHGSQAVCGGVLAMFGCRSQVATVDGEILRGPEPIGWGAGDLRAAYRLPARSPHRGTIALINVGPYPTLSDDLAVYREQYGLPACGADDGCFRQMDFTGGPALPSPGTDDEKLIAQGSAIETALDVDMASATCPSCRLLSVQIPIGNGPTDPTNAAGYDRYAAAFGKAVRTAIDAGADAISISYALPGSENTLHGPIAEALDHRGVAITAAAGDLGFNGNGNTAVGVTNPGFTGTAAVWPQALPTVTAVGGTTLVGQNHRYLQGAWAQGGSGCTPGVTPPEGQPATISALCQGSRASTDVAAVAENLAMYTSYRPADHTEAGWLVLAGTSAAAPQIAGMYAAGRKLRDVRGPNTLYRAPSLAFSDIESGANLIPPWSGTDGHCSAAWEHKPDKPPTRFDDRMCRAERGWDGPTGLGVPHGLLAF</sequence>
<dbReference type="InterPro" id="IPR030400">
    <property type="entry name" value="Sedolisin_dom"/>
</dbReference>
<evidence type="ECO:0000313" key="6">
    <source>
        <dbReference type="EMBL" id="OXM44018.1"/>
    </source>
</evidence>
<evidence type="ECO:0000313" key="7">
    <source>
        <dbReference type="Proteomes" id="UP000215223"/>
    </source>
</evidence>
<evidence type="ECO:0000259" key="5">
    <source>
        <dbReference type="PROSITE" id="PS51695"/>
    </source>
</evidence>
<dbReference type="GO" id="GO:0008240">
    <property type="term" value="F:tripeptidyl-peptidase activity"/>
    <property type="evidence" value="ECO:0007669"/>
    <property type="project" value="TreeGrafter"/>
</dbReference>
<keyword evidence="2" id="KW-0378">Hydrolase</keyword>
<dbReference type="InterPro" id="IPR000209">
    <property type="entry name" value="Peptidase_S8/S53_dom"/>
</dbReference>
<comment type="caution">
    <text evidence="6">The sequence shown here is derived from an EMBL/GenBank/DDBJ whole genome shotgun (WGS) entry which is preliminary data.</text>
</comment>
<dbReference type="SUPFAM" id="SSF52743">
    <property type="entry name" value="Subtilisin-like"/>
    <property type="match status" value="1"/>
</dbReference>
<dbReference type="AlphaFoldDB" id="A0A229RBJ8"/>
<evidence type="ECO:0000256" key="1">
    <source>
        <dbReference type="ARBA" id="ARBA00022670"/>
    </source>
</evidence>
<accession>A0A229RBJ8</accession>
<dbReference type="PANTHER" id="PTHR14218">
    <property type="entry name" value="PROTEASE S8 TRIPEPTIDYL PEPTIDASE I CLN2"/>
    <property type="match status" value="1"/>
</dbReference>
<feature type="domain" description="Peptidase S53" evidence="5">
    <location>
        <begin position="76"/>
        <end position="464"/>
    </location>
</feature>
<gene>
    <name evidence="6" type="ORF">CFP71_41020</name>
</gene>